<feature type="domain" description="DUF6993" evidence="3">
    <location>
        <begin position="108"/>
        <end position="186"/>
    </location>
</feature>
<dbReference type="InterPro" id="IPR054262">
    <property type="entry name" value="DUF6993"/>
</dbReference>
<evidence type="ECO:0000256" key="1">
    <source>
        <dbReference type="SAM" id="MobiDB-lite"/>
    </source>
</evidence>
<keyword evidence="2" id="KW-1133">Transmembrane helix</keyword>
<dbReference type="STRING" id="37927.SA2016_3888"/>
<evidence type="ECO:0000313" key="4">
    <source>
        <dbReference type="EMBL" id="AMM34543.1"/>
    </source>
</evidence>
<feature type="region of interest" description="Disordered" evidence="1">
    <location>
        <begin position="44"/>
        <end position="92"/>
    </location>
</feature>
<dbReference type="KEGG" id="satk:SA2016_3888"/>
<name>A0A127A5E4_9MICC</name>
<proteinExistence type="predicted"/>
<keyword evidence="2" id="KW-0812">Transmembrane</keyword>
<dbReference type="AlphaFoldDB" id="A0A127A5E4"/>
<feature type="transmembrane region" description="Helical" evidence="2">
    <location>
        <begin position="12"/>
        <end position="33"/>
    </location>
</feature>
<evidence type="ECO:0000313" key="5">
    <source>
        <dbReference type="Proteomes" id="UP000070134"/>
    </source>
</evidence>
<dbReference type="Pfam" id="PF22504">
    <property type="entry name" value="DUF6993"/>
    <property type="match status" value="1"/>
</dbReference>
<dbReference type="RefSeq" id="WP_066501362.1">
    <property type="nucleotide sequence ID" value="NZ_BJMO01000006.1"/>
</dbReference>
<gene>
    <name evidence="4" type="ORF">SA2016_3888</name>
</gene>
<accession>A0A127A5E4</accession>
<protein>
    <recommendedName>
        <fullName evidence="3">DUF6993 domain-containing protein</fullName>
    </recommendedName>
</protein>
<organism evidence="4 5">
    <name type="scientific">Sinomonas atrocyanea</name>
    <dbReference type="NCBI Taxonomy" id="37927"/>
    <lineage>
        <taxon>Bacteria</taxon>
        <taxon>Bacillati</taxon>
        <taxon>Actinomycetota</taxon>
        <taxon>Actinomycetes</taxon>
        <taxon>Micrococcales</taxon>
        <taxon>Micrococcaceae</taxon>
        <taxon>Sinomonas</taxon>
    </lineage>
</organism>
<dbReference type="EMBL" id="CP014518">
    <property type="protein sequence ID" value="AMM34543.1"/>
    <property type="molecule type" value="Genomic_DNA"/>
</dbReference>
<dbReference type="Proteomes" id="UP000070134">
    <property type="component" value="Chromosome"/>
</dbReference>
<evidence type="ECO:0000256" key="2">
    <source>
        <dbReference type="SAM" id="Phobius"/>
    </source>
</evidence>
<keyword evidence="5" id="KW-1185">Reference proteome</keyword>
<sequence>MSEGRGSRTKNLVWAAVVVVLLAVGGIGLAGALQGLDLGAAAGAGSTAGAAGTPSAQPGTAAPATSAPATPSPTPSPARSLNRFDPAASPTENLGVFTRTLEGAARSASSSSVDAATLTGALAAAGFAPSAMQRSADQTSANLQAPVLTVSVRVGADCLVGQFVRSDASISTELAAPVAQGACLIGRQPKA</sequence>
<keyword evidence="2" id="KW-0472">Membrane</keyword>
<reference evidence="4 5" key="1">
    <citation type="submission" date="2016-02" db="EMBL/GenBank/DDBJ databases">
        <title>Complete genome of Sinomonas atrocyanea KCTC 3377.</title>
        <authorList>
            <person name="Kim K.M."/>
        </authorList>
    </citation>
    <scope>NUCLEOTIDE SEQUENCE [LARGE SCALE GENOMIC DNA]</scope>
    <source>
        <strain evidence="4 5">KCTC 3377</strain>
    </source>
</reference>
<feature type="compositionally biased region" description="Low complexity" evidence="1">
    <location>
        <begin position="44"/>
        <end position="69"/>
    </location>
</feature>
<evidence type="ECO:0000259" key="3">
    <source>
        <dbReference type="Pfam" id="PF22504"/>
    </source>
</evidence>